<feature type="transmembrane region" description="Helical" evidence="1">
    <location>
        <begin position="85"/>
        <end position="103"/>
    </location>
</feature>
<feature type="transmembrane region" description="Helical" evidence="1">
    <location>
        <begin position="198"/>
        <end position="218"/>
    </location>
</feature>
<dbReference type="EMBL" id="FNAT01000011">
    <property type="protein sequence ID" value="SDF35598.1"/>
    <property type="molecule type" value="Genomic_DNA"/>
</dbReference>
<feature type="transmembrane region" description="Helical" evidence="1">
    <location>
        <begin position="109"/>
        <end position="128"/>
    </location>
</feature>
<keyword evidence="1" id="KW-1133">Transmembrane helix</keyword>
<proteinExistence type="predicted"/>
<keyword evidence="4" id="KW-1185">Reference proteome</keyword>
<feature type="transmembrane region" description="Helical" evidence="1">
    <location>
        <begin position="259"/>
        <end position="279"/>
    </location>
</feature>
<feature type="transmembrane region" description="Helical" evidence="1">
    <location>
        <begin position="164"/>
        <end position="186"/>
    </location>
</feature>
<gene>
    <name evidence="3" type="ORF">SAMN04488567_0190</name>
</gene>
<dbReference type="AlphaFoldDB" id="A0A1G7KE99"/>
<keyword evidence="1" id="KW-0812">Transmembrane</keyword>
<name>A0A1G7KE99_9RHOB</name>
<evidence type="ECO:0000313" key="4">
    <source>
        <dbReference type="Proteomes" id="UP000198922"/>
    </source>
</evidence>
<feature type="transmembrane region" description="Helical" evidence="1">
    <location>
        <begin position="285"/>
        <end position="302"/>
    </location>
</feature>
<dbReference type="Proteomes" id="UP000198922">
    <property type="component" value="Unassembled WGS sequence"/>
</dbReference>
<evidence type="ECO:0000313" key="3">
    <source>
        <dbReference type="EMBL" id="SDF35598.1"/>
    </source>
</evidence>
<feature type="domain" description="EamA" evidence="2">
    <location>
        <begin position="24"/>
        <end position="154"/>
    </location>
</feature>
<dbReference type="OrthoDB" id="9815809at2"/>
<feature type="transmembrane region" description="Helical" evidence="1">
    <location>
        <begin position="21"/>
        <end position="38"/>
    </location>
</feature>
<evidence type="ECO:0000259" key="2">
    <source>
        <dbReference type="Pfam" id="PF00892"/>
    </source>
</evidence>
<dbReference type="InterPro" id="IPR000620">
    <property type="entry name" value="EamA_dom"/>
</dbReference>
<sequence>MIRPRSRRPVAPPRHGPTGETGAGIALMVLAMALLPVGDTLSKLLTREIAAIEVVAWRLAMQMLVMLALAAFLRHRLRGRAFSPVLAASGLCSVVSLGCLVGAFATMPIATAIAIFFVEPLVLVLLAGPLLGERIGPRRYAAVGVGFIGALVVIRPGFAGFTPAALLPLGAAVGYALNVIIMRSAARTRSALTIQLGATIYGAVLAAGLVGALAATGLLDVRAFAAAGWIWALIPAAGMVSAATFLLIAEAFRRSEAGLLAPFQYLEIVGATLLGFVVFGDLPDLVTVAGTAIILASGAYVVHRERVAGRGEDRATEAGQSLEAQG</sequence>
<dbReference type="PANTHER" id="PTHR22911">
    <property type="entry name" value="ACYL-MALONYL CONDENSING ENZYME-RELATED"/>
    <property type="match status" value="1"/>
</dbReference>
<organism evidence="3 4">
    <name type="scientific">Limimaricola pyoseonensis</name>
    <dbReference type="NCBI Taxonomy" id="521013"/>
    <lineage>
        <taxon>Bacteria</taxon>
        <taxon>Pseudomonadati</taxon>
        <taxon>Pseudomonadota</taxon>
        <taxon>Alphaproteobacteria</taxon>
        <taxon>Rhodobacterales</taxon>
        <taxon>Paracoccaceae</taxon>
        <taxon>Limimaricola</taxon>
    </lineage>
</organism>
<dbReference type="PANTHER" id="PTHR22911:SF103">
    <property type="entry name" value="BLR2811 PROTEIN"/>
    <property type="match status" value="1"/>
</dbReference>
<feature type="transmembrane region" description="Helical" evidence="1">
    <location>
        <begin position="224"/>
        <end position="247"/>
    </location>
</feature>
<protein>
    <submittedName>
        <fullName evidence="3">EamA domain-containing membrane protein RarD</fullName>
    </submittedName>
</protein>
<dbReference type="Pfam" id="PF00892">
    <property type="entry name" value="EamA"/>
    <property type="match status" value="1"/>
</dbReference>
<dbReference type="RefSeq" id="WP_090114930.1">
    <property type="nucleotide sequence ID" value="NZ_FNAT01000011.1"/>
</dbReference>
<dbReference type="GO" id="GO:0016020">
    <property type="term" value="C:membrane"/>
    <property type="evidence" value="ECO:0007669"/>
    <property type="project" value="InterPro"/>
</dbReference>
<accession>A0A1G7KE99</accession>
<feature type="transmembrane region" description="Helical" evidence="1">
    <location>
        <begin position="140"/>
        <end position="158"/>
    </location>
</feature>
<feature type="transmembrane region" description="Helical" evidence="1">
    <location>
        <begin position="50"/>
        <end position="73"/>
    </location>
</feature>
<reference evidence="4" key="1">
    <citation type="submission" date="2016-10" db="EMBL/GenBank/DDBJ databases">
        <authorList>
            <person name="Varghese N."/>
            <person name="Submissions S."/>
        </authorList>
    </citation>
    <scope>NUCLEOTIDE SEQUENCE [LARGE SCALE GENOMIC DNA]</scope>
    <source>
        <strain evidence="4">DSM 21424</strain>
    </source>
</reference>
<dbReference type="InterPro" id="IPR037185">
    <property type="entry name" value="EmrE-like"/>
</dbReference>
<keyword evidence="1" id="KW-0472">Membrane</keyword>
<dbReference type="SUPFAM" id="SSF103481">
    <property type="entry name" value="Multidrug resistance efflux transporter EmrE"/>
    <property type="match status" value="2"/>
</dbReference>
<evidence type="ECO:0000256" key="1">
    <source>
        <dbReference type="SAM" id="Phobius"/>
    </source>
</evidence>